<protein>
    <submittedName>
        <fullName evidence="1">Uncharacterized protein</fullName>
    </submittedName>
</protein>
<dbReference type="Gene3D" id="2.130.10.130">
    <property type="entry name" value="Integrin alpha, N-terminal"/>
    <property type="match status" value="1"/>
</dbReference>
<organism evidence="1">
    <name type="scientific">Harvfovirus sp</name>
    <dbReference type="NCBI Taxonomy" id="2487768"/>
    <lineage>
        <taxon>Viruses</taxon>
        <taxon>Varidnaviria</taxon>
        <taxon>Bamfordvirae</taxon>
        <taxon>Nucleocytoviricota</taxon>
        <taxon>Megaviricetes</taxon>
        <taxon>Imitervirales</taxon>
        <taxon>Mimiviridae</taxon>
        <taxon>Klosneuvirinae</taxon>
    </lineage>
</organism>
<dbReference type="PANTHER" id="PTHR36220">
    <property type="entry name" value="UNNAMED PRODUCT"/>
    <property type="match status" value="1"/>
</dbReference>
<dbReference type="SUPFAM" id="SSF50965">
    <property type="entry name" value="Galactose oxidase, central domain"/>
    <property type="match status" value="1"/>
</dbReference>
<gene>
    <name evidence="1" type="ORF">Harvfovirus56_1</name>
</gene>
<reference evidence="1" key="1">
    <citation type="submission" date="2018-10" db="EMBL/GenBank/DDBJ databases">
        <title>Hidden diversity of soil giant viruses.</title>
        <authorList>
            <person name="Schulz F."/>
            <person name="Alteio L."/>
            <person name="Goudeau D."/>
            <person name="Ryan E.M."/>
            <person name="Malmstrom R.R."/>
            <person name="Blanchard J."/>
            <person name="Woyke T."/>
        </authorList>
    </citation>
    <scope>NUCLEOTIDE SEQUENCE</scope>
    <source>
        <strain evidence="1">HAV1</strain>
    </source>
</reference>
<proteinExistence type="predicted"/>
<sequence length="398" mass="41373">MTEGGKNKICDDSFFSVPYSQVAILVGDNAPVSSQGESVSLSGDGNTVAIGEGAANGGVYVFVNDNGMWVQQGGKLIGKDISSSALGGFSVCISFDGNYLVMGAPLDVENGVNVGAAVVFHRDQNGIWTQMGSKLVGSGSVGTARQGISVAISQNATIIAVGGQLDDNSNGAVWMFERSGDVWLQNGAKLIGSNGFRSFQGKSVALSADGNTLVEGGIDDENSRGAVWTFQKKGSEWRQQGGKLFSVDAVGGSEQGYSVSLDYSGNVLAVGAPGLRNVGSVFIYERDNCKLEWNLVGNKIIGKNSLRYARLGQDVSLSSDGSLLAVGASSYDDSGTTLVFERKECVYVPIQKITGSGSVKDQHQGRSVSLSANGKTLAIGGPATSSGNGKTWIFKKLN</sequence>
<accession>A0A3G5A5E2</accession>
<dbReference type="PANTHER" id="PTHR36220:SF1">
    <property type="entry name" value="GAMMA TUBULIN COMPLEX COMPONENT C-TERMINAL DOMAIN-CONTAINING PROTEIN"/>
    <property type="match status" value="1"/>
</dbReference>
<dbReference type="InterPro" id="IPR028994">
    <property type="entry name" value="Integrin_alpha_N"/>
</dbReference>
<name>A0A3G5A5E2_9VIRU</name>
<dbReference type="InterPro" id="IPR011043">
    <property type="entry name" value="Gal_Oxase/kelch_b-propeller"/>
</dbReference>
<dbReference type="EMBL" id="MK072298">
    <property type="protein sequence ID" value="AYV81724.1"/>
    <property type="molecule type" value="Genomic_DNA"/>
</dbReference>
<evidence type="ECO:0000313" key="1">
    <source>
        <dbReference type="EMBL" id="AYV81724.1"/>
    </source>
</evidence>